<protein>
    <submittedName>
        <fullName evidence="3">Peptidase S13 D-Ala-D-Ala carboxypeptidase C</fullName>
    </submittedName>
</protein>
<dbReference type="HOGENOM" id="CLU_017692_1_3_10"/>
<reference evidence="4" key="1">
    <citation type="journal article" date="2011" name="Stand. Genomic Sci.">
        <title>Non-contiguous finished genome sequence of the opportunistic oral pathogen Prevotella multisaccharivorax type strain (PPPA20).</title>
        <authorList>
            <person name="Pati A."/>
            <person name="Gronow S."/>
            <person name="Lu M."/>
            <person name="Lapidus A."/>
            <person name="Nolan M."/>
            <person name="Lucas S."/>
            <person name="Hammon N."/>
            <person name="Deshpande S."/>
            <person name="Cheng J.F."/>
            <person name="Tapia R."/>
            <person name="Han C."/>
            <person name="Goodwin L."/>
            <person name="Pitluck S."/>
            <person name="Liolios K."/>
            <person name="Pagani I."/>
            <person name="Mavromatis K."/>
            <person name="Mikhailova N."/>
            <person name="Huntemann M."/>
            <person name="Chen A."/>
            <person name="Palaniappan K."/>
            <person name="Land M."/>
            <person name="Hauser L."/>
            <person name="Detter J.C."/>
            <person name="Brambilla E.M."/>
            <person name="Rohde M."/>
            <person name="Goker M."/>
            <person name="Woyke T."/>
            <person name="Bristow J."/>
            <person name="Eisen J.A."/>
            <person name="Markowitz V."/>
            <person name="Hugenholtz P."/>
            <person name="Kyrpides N.C."/>
            <person name="Klenk H.P."/>
            <person name="Ivanova N."/>
        </authorList>
    </citation>
    <scope>NUCLEOTIDE SEQUENCE [LARGE SCALE GENOMIC DNA]</scope>
    <source>
        <strain evidence="4">DSM 17128</strain>
    </source>
</reference>
<dbReference type="GO" id="GO:0004185">
    <property type="term" value="F:serine-type carboxypeptidase activity"/>
    <property type="evidence" value="ECO:0007669"/>
    <property type="project" value="InterPro"/>
</dbReference>
<dbReference type="PANTHER" id="PTHR30023">
    <property type="entry name" value="D-ALANYL-D-ALANINE CARBOXYPEPTIDASE"/>
    <property type="match status" value="1"/>
</dbReference>
<evidence type="ECO:0000313" key="4">
    <source>
        <dbReference type="Proteomes" id="UP000002772"/>
    </source>
</evidence>
<dbReference type="AlphaFoldDB" id="F8N8R4"/>
<keyword evidence="3" id="KW-0121">Carboxypeptidase</keyword>
<dbReference type="GO" id="GO:0006508">
    <property type="term" value="P:proteolysis"/>
    <property type="evidence" value="ECO:0007669"/>
    <property type="project" value="InterPro"/>
</dbReference>
<organism evidence="3 4">
    <name type="scientific">Hallella multisaccharivorax DSM 17128</name>
    <dbReference type="NCBI Taxonomy" id="688246"/>
    <lineage>
        <taxon>Bacteria</taxon>
        <taxon>Pseudomonadati</taxon>
        <taxon>Bacteroidota</taxon>
        <taxon>Bacteroidia</taxon>
        <taxon>Bacteroidales</taxon>
        <taxon>Prevotellaceae</taxon>
        <taxon>Hallella</taxon>
    </lineage>
</organism>
<evidence type="ECO:0000256" key="1">
    <source>
        <dbReference type="ARBA" id="ARBA00006096"/>
    </source>
</evidence>
<dbReference type="Gene3D" id="3.50.80.20">
    <property type="entry name" value="D-Ala-D-Ala carboxypeptidase C, peptidase S13"/>
    <property type="match status" value="1"/>
</dbReference>
<dbReference type="STRING" id="688246.Premu_2273"/>
<dbReference type="InterPro" id="IPR012338">
    <property type="entry name" value="Beta-lactam/transpept-like"/>
</dbReference>
<keyword evidence="3" id="KW-0645">Protease</keyword>
<dbReference type="Proteomes" id="UP000002772">
    <property type="component" value="Unassembled WGS sequence"/>
</dbReference>
<dbReference type="PRINTS" id="PR00922">
    <property type="entry name" value="DADACBPTASE3"/>
</dbReference>
<keyword evidence="2" id="KW-0378">Hydrolase</keyword>
<dbReference type="PANTHER" id="PTHR30023:SF0">
    <property type="entry name" value="PENICILLIN-SENSITIVE CARBOXYPEPTIDASE A"/>
    <property type="match status" value="1"/>
</dbReference>
<evidence type="ECO:0000256" key="2">
    <source>
        <dbReference type="ARBA" id="ARBA00022801"/>
    </source>
</evidence>
<dbReference type="RefSeq" id="WP_007575377.1">
    <property type="nucleotide sequence ID" value="NZ_BPTS01000002.1"/>
</dbReference>
<keyword evidence="4" id="KW-1185">Reference proteome</keyword>
<name>F8N8R4_9BACT</name>
<comment type="similarity">
    <text evidence="1">Belongs to the peptidase S13 family.</text>
</comment>
<dbReference type="OrthoDB" id="1075129at2"/>
<dbReference type="SUPFAM" id="SSF56601">
    <property type="entry name" value="beta-lactamase/transpeptidase-like"/>
    <property type="match status" value="1"/>
</dbReference>
<proteinExistence type="inferred from homology"/>
<dbReference type="GO" id="GO:0000270">
    <property type="term" value="P:peptidoglycan metabolic process"/>
    <property type="evidence" value="ECO:0007669"/>
    <property type="project" value="TreeGrafter"/>
</dbReference>
<gene>
    <name evidence="3" type="ORF">Premu_2273</name>
</gene>
<dbReference type="Gene3D" id="3.40.710.10">
    <property type="entry name" value="DD-peptidase/beta-lactamase superfamily"/>
    <property type="match status" value="1"/>
</dbReference>
<dbReference type="EMBL" id="GL945017">
    <property type="protein sequence ID" value="EGN57659.1"/>
    <property type="molecule type" value="Genomic_DNA"/>
</dbReference>
<dbReference type="PROSITE" id="PS51257">
    <property type="entry name" value="PROKAR_LIPOPROTEIN"/>
    <property type="match status" value="1"/>
</dbReference>
<dbReference type="InterPro" id="IPR000667">
    <property type="entry name" value="Peptidase_S13"/>
</dbReference>
<accession>F8N8R4</accession>
<sequence length="426" mass="46839">MKQKNWLRITLPLVLAVLVAACGGKEKKNNSVGKKGQTSPLSVDTSLQSRLKAFSAQPRVKGRFGLYVYDLTADKPVTAVDIDHAQPVASCTKLLSGVAALHKLGAGYTYRTTLYTRGHVEKDTLRGDIMLMAGLDPLLRAEDLTRFTRHLRSMGIRYIDGGCWLNLKLKEKVKAEAHWYPWDLSFSKYGILFKGPDAITKAMKAALAADGIHMKGDCRVGAPMVRPHSNEWKGRFRYLHPVSGVTYFMWKNSSNTKATSLLYTLGNAVRPRNNGSADVLAKAGADYVRTFLRDTLQLHDKGLVVHDGCGLCTYNHLSPHALVAVLTFAYHHKPIYRQLMRNLAIAGVDGTLRGLLSDPRLKGLIHGKTGTLSHPYGISSLAGYCKGADGHDLCFACLNSEMSVLDAHVLQRKLCLTLVGANLKKK</sequence>
<dbReference type="eggNOG" id="COG2027">
    <property type="taxonomic scope" value="Bacteria"/>
</dbReference>
<evidence type="ECO:0000313" key="3">
    <source>
        <dbReference type="EMBL" id="EGN57659.1"/>
    </source>
</evidence>
<dbReference type="Pfam" id="PF02113">
    <property type="entry name" value="Peptidase_S13"/>
    <property type="match status" value="2"/>
</dbReference>